<reference evidence="4" key="1">
    <citation type="journal article" date="2019" name="Int. J. Syst. Evol. Microbiol.">
        <title>The Global Catalogue of Microorganisms (GCM) 10K type strain sequencing project: providing services to taxonomists for standard genome sequencing and annotation.</title>
        <authorList>
            <consortium name="The Broad Institute Genomics Platform"/>
            <consortium name="The Broad Institute Genome Sequencing Center for Infectious Disease"/>
            <person name="Wu L."/>
            <person name="Ma J."/>
        </authorList>
    </citation>
    <scope>NUCLEOTIDE SEQUENCE [LARGE SCALE GENOMIC DNA]</scope>
    <source>
        <strain evidence="4">CGMCC 4.7198</strain>
    </source>
</reference>
<dbReference type="PANTHER" id="PTHR45739:SF8">
    <property type="entry name" value="FRAS1-RELATED EXTRACELLULAR MATRIX PROTEIN 1"/>
    <property type="match status" value="1"/>
</dbReference>
<keyword evidence="4" id="KW-1185">Reference proteome</keyword>
<dbReference type="PROSITE" id="PS50268">
    <property type="entry name" value="CADHERIN_2"/>
    <property type="match status" value="1"/>
</dbReference>
<gene>
    <name evidence="3" type="ORF">ACFPYK_14965</name>
</gene>
<proteinExistence type="predicted"/>
<dbReference type="RefSeq" id="WP_377036085.1">
    <property type="nucleotide sequence ID" value="NZ_JBHSQL010000012.1"/>
</dbReference>
<dbReference type="EMBL" id="JBHSQL010000012">
    <property type="protein sequence ID" value="MFC6150700.1"/>
    <property type="molecule type" value="Genomic_DNA"/>
</dbReference>
<dbReference type="InterPro" id="IPR002126">
    <property type="entry name" value="Cadherin-like_dom"/>
</dbReference>
<feature type="domain" description="Cadherin" evidence="2">
    <location>
        <begin position="418"/>
        <end position="511"/>
    </location>
</feature>
<name>A0ABW1QQ53_9ACTN</name>
<evidence type="ECO:0000313" key="4">
    <source>
        <dbReference type="Proteomes" id="UP001596097"/>
    </source>
</evidence>
<dbReference type="NCBIfam" id="NF012211">
    <property type="entry name" value="tand_rpt_95"/>
    <property type="match status" value="7"/>
</dbReference>
<comment type="caution">
    <text evidence="3">The sequence shown here is derived from an EMBL/GenBank/DDBJ whole genome shotgun (WGS) entry which is preliminary data.</text>
</comment>
<dbReference type="InterPro" id="IPR051561">
    <property type="entry name" value="FRAS1_ECM"/>
</dbReference>
<feature type="chain" id="PRO_5045338832" evidence="1">
    <location>
        <begin position="40"/>
        <end position="908"/>
    </location>
</feature>
<dbReference type="Pfam" id="PF20611">
    <property type="entry name" value="DUF6801"/>
    <property type="match status" value="1"/>
</dbReference>
<dbReference type="Proteomes" id="UP001596097">
    <property type="component" value="Unassembled WGS sequence"/>
</dbReference>
<dbReference type="Gene3D" id="2.60.40.2810">
    <property type="match status" value="3"/>
</dbReference>
<organism evidence="3 4">
    <name type="scientific">Mumia xiangluensis</name>
    <dbReference type="NCBI Taxonomy" id="1678900"/>
    <lineage>
        <taxon>Bacteria</taxon>
        <taxon>Bacillati</taxon>
        <taxon>Actinomycetota</taxon>
        <taxon>Actinomycetes</taxon>
        <taxon>Propionibacteriales</taxon>
        <taxon>Nocardioidaceae</taxon>
        <taxon>Mumia</taxon>
    </lineage>
</organism>
<accession>A0ABW1QQ53</accession>
<protein>
    <submittedName>
        <fullName evidence="3">Ig-like domain-containing protein</fullName>
    </submittedName>
</protein>
<dbReference type="CDD" id="cd00146">
    <property type="entry name" value="PKD"/>
    <property type="match status" value="1"/>
</dbReference>
<dbReference type="InterPro" id="IPR015919">
    <property type="entry name" value="Cadherin-like_sf"/>
</dbReference>
<evidence type="ECO:0000259" key="2">
    <source>
        <dbReference type="PROSITE" id="PS50268"/>
    </source>
</evidence>
<sequence>MSRFRSSTARKPLSLTASGALVAGMAVSVTALGTSAAQADDVQLDKNFTYTCNVVAAGLPLGDHAVGVNAKVVIPDAVDPGTEIPGRKTQITLTLPETLRNATYGLLSARTASGYSNNANISITVPGITDPFVYPIANLAAPWSPVPASSTPPWQIPTEGDVPAIDVPSPAEYPGLQLPTTGTIHMPASFNVIASLRNANGDLVGGEGAVTMACALPTGSDRTFGTFGINAAEEPNTPPTAGDVSVSTAYGTAVDVALEGADADGDDLTYTYAQPANGTVSGSGANVTYTPDDGFSGSDSFEYTVSDGEAEATGTVSVTVGEAPNTPPTAGDVSASTDYGTAVDIALEGADADGDTLSYSYGTPANGTVSGSGANVTYTPAAGFSGSDSFDYTVSDGEAEATGTVTVTVGEQPNTPPVAVDGSVTLDENTSADVTLSATDADGDDLTYTYSQPANGTVTGSGATVTYTPTADFVGTDSFTFTVDDGNGGTDTATIAITVNDTEDPNTPPTAGNVAAETDEDTAVDIALEGADADGDELTYSYSQPANGTVTGSGDSVTYTPADGFFGEDIFTYTVSDGTDSATGAVTVTVNEVVDPPDNTPPTAGNVAAETDEDTAVDITLAGADADGDELTYTYGEPSNGTVSGEGADVTYTPADGFFGEDTFTYTVSDGEDEATGTVTVTVNEVVDPPDNTPPTAGNVAAETDEDTAVDIALAGADADGDALTYTYGEPGHGTVTGTGGSVTYTPADGFFGEDTFTYTVSDGEDEATGTVTVTVNEVEEPPVNTPPTAAAVTATTDQGKAVAIALKGADADGDTLAYSYGTPANGTVTGTGANVTYTPKAGFSGTDSFTYSVDDGKGGTASAAVTVTVKPVTTPPVDKCGPMPNPIKEPLKWLKWLACKIFGQLHR</sequence>
<keyword evidence="1" id="KW-0732">Signal</keyword>
<dbReference type="Pfam" id="PF17963">
    <property type="entry name" value="Big_9"/>
    <property type="match status" value="7"/>
</dbReference>
<dbReference type="InterPro" id="IPR046542">
    <property type="entry name" value="DUF6801"/>
</dbReference>
<feature type="signal peptide" evidence="1">
    <location>
        <begin position="1"/>
        <end position="39"/>
    </location>
</feature>
<evidence type="ECO:0000256" key="1">
    <source>
        <dbReference type="SAM" id="SignalP"/>
    </source>
</evidence>
<evidence type="ECO:0000313" key="3">
    <source>
        <dbReference type="EMBL" id="MFC6150700.1"/>
    </source>
</evidence>
<dbReference type="Gene3D" id="2.60.40.3440">
    <property type="match status" value="4"/>
</dbReference>
<dbReference type="SUPFAM" id="SSF49313">
    <property type="entry name" value="Cadherin-like"/>
    <property type="match status" value="1"/>
</dbReference>
<dbReference type="PANTHER" id="PTHR45739">
    <property type="entry name" value="MATRIX PROTEIN, PUTATIVE-RELATED"/>
    <property type="match status" value="1"/>
</dbReference>